<dbReference type="Pfam" id="PF19050">
    <property type="entry name" value="PhoD_2"/>
    <property type="match status" value="2"/>
</dbReference>
<keyword evidence="4" id="KW-1185">Reference proteome</keyword>
<feature type="domain" description="PhoD-like phosphatase" evidence="2">
    <location>
        <begin position="514"/>
        <end position="692"/>
    </location>
</feature>
<evidence type="ECO:0000256" key="1">
    <source>
        <dbReference type="SAM" id="MobiDB-lite"/>
    </source>
</evidence>
<feature type="domain" description="PhoD-like phosphatase" evidence="2">
    <location>
        <begin position="238"/>
        <end position="504"/>
    </location>
</feature>
<feature type="region of interest" description="Disordered" evidence="1">
    <location>
        <begin position="165"/>
        <end position="184"/>
    </location>
</feature>
<comment type="caution">
    <text evidence="3">The sequence shown here is derived from an EMBL/GenBank/DDBJ whole genome shotgun (WGS) entry which is preliminary data.</text>
</comment>
<organism evidence="3 4">
    <name type="scientific">Rhodotorula diobovata</name>
    <dbReference type="NCBI Taxonomy" id="5288"/>
    <lineage>
        <taxon>Eukaryota</taxon>
        <taxon>Fungi</taxon>
        <taxon>Dikarya</taxon>
        <taxon>Basidiomycota</taxon>
        <taxon>Pucciniomycotina</taxon>
        <taxon>Microbotryomycetes</taxon>
        <taxon>Sporidiobolales</taxon>
        <taxon>Sporidiobolaceae</taxon>
        <taxon>Rhodotorula</taxon>
    </lineage>
</organism>
<dbReference type="OrthoDB" id="2419400at2759"/>
<reference evidence="3 4" key="1">
    <citation type="submission" date="2019-03" db="EMBL/GenBank/DDBJ databases">
        <title>Rhodosporidium diobovatum UCD-FST 08-225 genome sequencing, assembly, and annotation.</title>
        <authorList>
            <person name="Fakankun I.U."/>
            <person name="Fristensky B."/>
            <person name="Levin D.B."/>
        </authorList>
    </citation>
    <scope>NUCLEOTIDE SEQUENCE [LARGE SCALE GENOMIC DNA]</scope>
    <source>
        <strain evidence="3 4">UCD-FST 08-225</strain>
    </source>
</reference>
<evidence type="ECO:0000259" key="2">
    <source>
        <dbReference type="Pfam" id="PF19050"/>
    </source>
</evidence>
<dbReference type="InterPro" id="IPR043904">
    <property type="entry name" value="PhoD_2-like"/>
</dbReference>
<dbReference type="EMBL" id="SOZI01000084">
    <property type="protein sequence ID" value="TNY19793.1"/>
    <property type="molecule type" value="Genomic_DNA"/>
</dbReference>
<sequence>MDEPGFHARRLAERQQRLAALDGKLGLHGIKATEPLADRDYLRAQVHPPAAADNSDAGTYESVGGTYRPPATVISQEEIPGPKPSSGNFPIAEPLERHPHGPMRPHLKLMTNVMLRYDTTVNNVWHGFAMLVTTDNGSDYSTKPTLSLQWDATAGQLVQKLETMQISEPPRRDPHTGAEEGVHSQRIEAQQIHTYYSLAGGQTFWRWKLEIPLGEREEEIFYSVNNGQEGSFWVPAFDQEFRVMYHSCNGFSGGVDTEAFNGPDPLWRDVLRKHEEKPIHVMVGGGDQIYNDPLTREPEIAPWINETDVAKKIAAPFTDEMKFALDRFFFNAYCAWFRGGAFGIAVGKIPMLNMLDDHDMIGFGSYPDDLQKSPVFSNIGSYGYKWFLLFQMFIVDEVDGTSPESAVGIPSVNTHSSKSLIIGGEGAFIPYPNHSFLSYLGPKMYLLMVDWRSERRFDQLASKTTYERLERAVYALPDGIEHLIVLLGVPIAYPRMVALENVLESKLNPMAILAKMKIMPSAVNKFNAEAELKDDLADHPCAGDHKKERNWLIERYQKMAVDKHVRITFCSGDVHATANSKFYSKKKLEPSKDPKWMLQFISSAIVNTPPPPPVIWLVSKLGAKRHKASLPCSLALFTLHYVDTEEELIPIFTEDTDGSKPKSNTVMGRRNYAMADYDTATGEIQFAICVEKSQGSGTTKEYYLRAPPPRW</sequence>
<protein>
    <recommendedName>
        <fullName evidence="2">PhoD-like phosphatase domain-containing protein</fullName>
    </recommendedName>
</protein>
<proteinExistence type="predicted"/>
<dbReference type="Gene3D" id="3.60.21.70">
    <property type="entry name" value="PhoD-like phosphatase"/>
    <property type="match status" value="1"/>
</dbReference>
<feature type="compositionally biased region" description="Basic and acidic residues" evidence="1">
    <location>
        <begin position="169"/>
        <end position="184"/>
    </location>
</feature>
<dbReference type="CDD" id="cd07389">
    <property type="entry name" value="MPP_PhoD"/>
    <property type="match status" value="1"/>
</dbReference>
<dbReference type="Proteomes" id="UP000311382">
    <property type="component" value="Unassembled WGS sequence"/>
</dbReference>
<dbReference type="PANTHER" id="PTHR46689:SF1">
    <property type="entry name" value="PHOD-LIKE PHOSPHATASE DOMAIN-CONTAINING PROTEIN"/>
    <property type="match status" value="1"/>
</dbReference>
<dbReference type="GO" id="GO:0016020">
    <property type="term" value="C:membrane"/>
    <property type="evidence" value="ECO:0007669"/>
    <property type="project" value="TreeGrafter"/>
</dbReference>
<dbReference type="InterPro" id="IPR018946">
    <property type="entry name" value="PhoD-like_MPP"/>
</dbReference>
<name>A0A5C5FSG3_9BASI</name>
<dbReference type="PANTHER" id="PTHR46689">
    <property type="entry name" value="MEMBRANE PROTEIN, PUTATIVE-RELATED"/>
    <property type="match status" value="1"/>
</dbReference>
<accession>A0A5C5FSG3</accession>
<dbReference type="STRING" id="5288.A0A5C5FSG3"/>
<dbReference type="AlphaFoldDB" id="A0A5C5FSG3"/>
<evidence type="ECO:0000313" key="4">
    <source>
        <dbReference type="Proteomes" id="UP000311382"/>
    </source>
</evidence>
<dbReference type="InterPro" id="IPR038607">
    <property type="entry name" value="PhoD-like_sf"/>
</dbReference>
<evidence type="ECO:0000313" key="3">
    <source>
        <dbReference type="EMBL" id="TNY19793.1"/>
    </source>
</evidence>
<gene>
    <name evidence="3" type="ORF">DMC30DRAFT_417541</name>
</gene>